<organism evidence="1 2">
    <name type="scientific">Romanomermis culicivorax</name>
    <name type="common">Nematode worm</name>
    <dbReference type="NCBI Taxonomy" id="13658"/>
    <lineage>
        <taxon>Eukaryota</taxon>
        <taxon>Metazoa</taxon>
        <taxon>Ecdysozoa</taxon>
        <taxon>Nematoda</taxon>
        <taxon>Enoplea</taxon>
        <taxon>Dorylaimia</taxon>
        <taxon>Mermithida</taxon>
        <taxon>Mermithoidea</taxon>
        <taxon>Mermithidae</taxon>
        <taxon>Romanomermis</taxon>
    </lineage>
</organism>
<dbReference type="AlphaFoldDB" id="A0A915ISD4"/>
<evidence type="ECO:0000313" key="2">
    <source>
        <dbReference type="WBParaSite" id="nRc.2.0.1.t17113-RA"/>
    </source>
</evidence>
<evidence type="ECO:0000313" key="1">
    <source>
        <dbReference type="Proteomes" id="UP000887565"/>
    </source>
</evidence>
<keyword evidence="1" id="KW-1185">Reference proteome</keyword>
<dbReference type="WBParaSite" id="nRc.2.0.1.t17113-RA">
    <property type="protein sequence ID" value="nRc.2.0.1.t17113-RA"/>
    <property type="gene ID" value="nRc.2.0.1.g17113"/>
</dbReference>
<reference evidence="2" key="1">
    <citation type="submission" date="2022-11" db="UniProtKB">
        <authorList>
            <consortium name="WormBaseParasite"/>
        </authorList>
    </citation>
    <scope>IDENTIFICATION</scope>
</reference>
<protein>
    <submittedName>
        <fullName evidence="2">Uncharacterized protein</fullName>
    </submittedName>
</protein>
<sequence>MVNDETTINNTTKIIEEGSNATKIVEEDGDATKIVEEGGDARKIIGESGDATVDQKTVKEKDWLNDEKLFSGIPKQFKHSASLLLEHMQSNPSINVNQEDKMLFTPPRKLSCQTAAEESDIQASGSLKQLDKSLMKDVGVFSRDKEDIKDNTIFNEGNLTEKQIWRKARTLYPLY</sequence>
<dbReference type="Proteomes" id="UP000887565">
    <property type="component" value="Unplaced"/>
</dbReference>
<name>A0A915ISD4_ROMCU</name>
<accession>A0A915ISD4</accession>
<proteinExistence type="predicted"/>